<evidence type="ECO:0000256" key="1">
    <source>
        <dbReference type="SAM" id="MobiDB-lite"/>
    </source>
</evidence>
<gene>
    <name evidence="2" type="ORF">PR048_024846</name>
</gene>
<keyword evidence="3" id="KW-1185">Reference proteome</keyword>
<feature type="region of interest" description="Disordered" evidence="1">
    <location>
        <begin position="771"/>
        <end position="808"/>
    </location>
</feature>
<evidence type="ECO:0000313" key="3">
    <source>
        <dbReference type="Proteomes" id="UP001159363"/>
    </source>
</evidence>
<dbReference type="Proteomes" id="UP001159363">
    <property type="component" value="Chromosome 9"/>
</dbReference>
<reference evidence="2 3" key="1">
    <citation type="submission" date="2023-02" db="EMBL/GenBank/DDBJ databases">
        <title>LHISI_Scaffold_Assembly.</title>
        <authorList>
            <person name="Stuart O.P."/>
            <person name="Cleave R."/>
            <person name="Magrath M.J.L."/>
            <person name="Mikheyev A.S."/>
        </authorList>
    </citation>
    <scope>NUCLEOTIDE SEQUENCE [LARGE SCALE GENOMIC DNA]</scope>
    <source>
        <strain evidence="2">Daus_M_001</strain>
        <tissue evidence="2">Leg muscle</tissue>
    </source>
</reference>
<dbReference type="EMBL" id="JARBHB010000010">
    <property type="protein sequence ID" value="KAJ8874006.1"/>
    <property type="molecule type" value="Genomic_DNA"/>
</dbReference>
<sequence length="808" mass="91146">MRVPIAATGFPEYRSCVMECSVRPSNEGMLTSGNPENPTITKSAKTVWHCSSESIVYIENSITPLNCQRVKEYVTLMSEDCEASRSAWWQGEEGEGGAILKNNKSPAYTLQKAKSKYRNLIRLKKASRKQSSYTYETPYDLVKRCRELKNINASERVTYSRKTNGTCYWYNVLFITVAVFAMDVPHPFICRSFRCNLQTSLMNFLRSTQTTNCPIPKLTKFPVILHASPAASSPSAGAVLFLFAFVPPLSLHLLRRTFALPRRIHHHPPLRRAFCFQPRFNTPFASYEYLKFPPDKYFKLNASLGVPFENRVWSSAEMKERGKREIPEKTCQPTASSGTIPTCKNPDQIALVVCEQANCSATVAPWSLVFISFGWLRALASLHGDPFSIPSGFTYKFSHGRIVPDDAACRGWVSSGCYLIPRPCNPSRFILGSRFMSQLETPSTGGCRLALVALAESCFLYRRRRTGWSLEKAQRNKTMSLFYERDLVRATSQRALILAERSRVGDGRLHLILPFQAKSCWVREHTVGENTIVLSSSYLTSLRKLVTPRSKCARRGGSYLLLTSAAKHCDPFQLQSVSPGGVFLQHSMQTFATTSLNYLTGRSEHTRRDHLDHSLYLHGTRDFCEDYPSERQPAFKKCMGRVIFPMSQGQPHRTFASPYTVSSITVRDSFLHPPPPKKKLAYSPLHHSLDSCYPASALTGLSLVRTRGFDPRSSHPVSIFDGFPKSLQTNNGMALSLDGLRTQESRPLVYLDDAITLVVVRVQPDSEVGIEQRRNVREKEKGDPREKPAEQRHRLARISRAETGVTER</sequence>
<organism evidence="2 3">
    <name type="scientific">Dryococelus australis</name>
    <dbReference type="NCBI Taxonomy" id="614101"/>
    <lineage>
        <taxon>Eukaryota</taxon>
        <taxon>Metazoa</taxon>
        <taxon>Ecdysozoa</taxon>
        <taxon>Arthropoda</taxon>
        <taxon>Hexapoda</taxon>
        <taxon>Insecta</taxon>
        <taxon>Pterygota</taxon>
        <taxon>Neoptera</taxon>
        <taxon>Polyneoptera</taxon>
        <taxon>Phasmatodea</taxon>
        <taxon>Verophasmatodea</taxon>
        <taxon>Anareolatae</taxon>
        <taxon>Phasmatidae</taxon>
        <taxon>Eurycanthinae</taxon>
        <taxon>Dryococelus</taxon>
    </lineage>
</organism>
<protein>
    <submittedName>
        <fullName evidence="2">Uncharacterized protein</fullName>
    </submittedName>
</protein>
<comment type="caution">
    <text evidence="2">The sequence shown here is derived from an EMBL/GenBank/DDBJ whole genome shotgun (WGS) entry which is preliminary data.</text>
</comment>
<proteinExistence type="predicted"/>
<evidence type="ECO:0000313" key="2">
    <source>
        <dbReference type="EMBL" id="KAJ8874006.1"/>
    </source>
</evidence>
<accession>A0ABQ9GPN1</accession>
<feature type="compositionally biased region" description="Basic and acidic residues" evidence="1">
    <location>
        <begin position="771"/>
        <end position="793"/>
    </location>
</feature>
<name>A0ABQ9GPN1_9NEOP</name>